<dbReference type="InterPro" id="IPR029044">
    <property type="entry name" value="Nucleotide-diphossugar_trans"/>
</dbReference>
<name>A0A7S4USQ5_9EUKA</name>
<dbReference type="EMBL" id="HBKR01031213">
    <property type="protein sequence ID" value="CAE2327002.1"/>
    <property type="molecule type" value="Transcribed_RNA"/>
</dbReference>
<dbReference type="SUPFAM" id="SSF53448">
    <property type="entry name" value="Nucleotide-diphospho-sugar transferases"/>
    <property type="match status" value="1"/>
</dbReference>
<keyword evidence="1" id="KW-0732">Signal</keyword>
<gene>
    <name evidence="2" type="ORF">NAES01612_LOCUS20509</name>
</gene>
<accession>A0A7S4USQ5</accession>
<proteinExistence type="predicted"/>
<protein>
    <recommendedName>
        <fullName evidence="3">Nucleotide-diphospho-sugar transferase domain-containing protein</fullName>
    </recommendedName>
</protein>
<evidence type="ECO:0000256" key="1">
    <source>
        <dbReference type="SAM" id="SignalP"/>
    </source>
</evidence>
<evidence type="ECO:0000313" key="2">
    <source>
        <dbReference type="EMBL" id="CAE2327002.1"/>
    </source>
</evidence>
<reference evidence="2" key="1">
    <citation type="submission" date="2021-01" db="EMBL/GenBank/DDBJ databases">
        <authorList>
            <person name="Corre E."/>
            <person name="Pelletier E."/>
            <person name="Niang G."/>
            <person name="Scheremetjew M."/>
            <person name="Finn R."/>
            <person name="Kale V."/>
            <person name="Holt S."/>
            <person name="Cochrane G."/>
            <person name="Meng A."/>
            <person name="Brown T."/>
            <person name="Cohen L."/>
        </authorList>
    </citation>
    <scope>NUCLEOTIDE SEQUENCE</scope>
    <source>
        <strain evidence="2">SoJaBio B1-5/56/2</strain>
    </source>
</reference>
<sequence length="257" mass="30359">MFILYLLFCVGLSLNFQFANGVEMFTLVYNEEERPIARMDLEQFKESFRGTIFNVTIYYLNCLIPCKLNCKLQFLKDHQPSDCLVYMDSDIKFNKELYPDARQQLNLYEQFEQMCFDYNVSAVTSTGAYNNGNTRKFNSGFIVYRPFVYSGTKVKHELCESEQETINKELRRLDIQYNRLTSTWNCRKDPRQNCSNAFFIHEHADPAGYSYSKDRKQYPRTGKKTQRHYKNALREEAGSIITIRNIEKHSESTGWEV</sequence>
<organism evidence="2">
    <name type="scientific">Paramoeba aestuarina</name>
    <dbReference type="NCBI Taxonomy" id="180227"/>
    <lineage>
        <taxon>Eukaryota</taxon>
        <taxon>Amoebozoa</taxon>
        <taxon>Discosea</taxon>
        <taxon>Flabellinia</taxon>
        <taxon>Dactylopodida</taxon>
        <taxon>Paramoebidae</taxon>
        <taxon>Paramoeba</taxon>
    </lineage>
</organism>
<feature type="chain" id="PRO_5030616319" description="Nucleotide-diphospho-sugar transferase domain-containing protein" evidence="1">
    <location>
        <begin position="22"/>
        <end position="257"/>
    </location>
</feature>
<feature type="signal peptide" evidence="1">
    <location>
        <begin position="1"/>
        <end position="21"/>
    </location>
</feature>
<evidence type="ECO:0008006" key="3">
    <source>
        <dbReference type="Google" id="ProtNLM"/>
    </source>
</evidence>
<dbReference type="AlphaFoldDB" id="A0A7S4USQ5"/>